<accession>A0A1I4NAU8</accession>
<dbReference type="Gene3D" id="3.10.290.10">
    <property type="entry name" value="RNA-binding S4 domain"/>
    <property type="match status" value="1"/>
</dbReference>
<evidence type="ECO:0000256" key="1">
    <source>
        <dbReference type="PROSITE-ProRule" id="PRU00182"/>
    </source>
</evidence>
<proteinExistence type="predicted"/>
<dbReference type="InterPro" id="IPR036986">
    <property type="entry name" value="S4_RNA-bd_sf"/>
</dbReference>
<dbReference type="STRING" id="266892.SAMN04488054_11637"/>
<evidence type="ECO:0000313" key="3">
    <source>
        <dbReference type="Proteomes" id="UP000199668"/>
    </source>
</evidence>
<dbReference type="SUPFAM" id="SSF55174">
    <property type="entry name" value="Alpha-L RNA-binding motif"/>
    <property type="match status" value="1"/>
</dbReference>
<sequence>MHQTVTIETEYITLGQLLQEAGVIDSGGMAKLFLADFEVFVNDEPEQRRGRKLYHEDEIDIEEVGKITISSNRS</sequence>
<name>A0A1I4NAU8_9BACI</name>
<dbReference type="RefSeq" id="WP_090927325.1">
    <property type="nucleotide sequence ID" value="NZ_FOTY01000016.1"/>
</dbReference>
<reference evidence="2 3" key="1">
    <citation type="submission" date="2016-10" db="EMBL/GenBank/DDBJ databases">
        <authorList>
            <person name="de Groot N.N."/>
        </authorList>
    </citation>
    <scope>NUCLEOTIDE SEQUENCE [LARGE SCALE GENOMIC DNA]</scope>
    <source>
        <strain evidence="2 3">CGMCC 1.6134</strain>
    </source>
</reference>
<protein>
    <submittedName>
        <fullName evidence="2">S4 domain protein YaaA</fullName>
    </submittedName>
</protein>
<dbReference type="Proteomes" id="UP000199668">
    <property type="component" value="Unassembled WGS sequence"/>
</dbReference>
<dbReference type="GO" id="GO:0003723">
    <property type="term" value="F:RNA binding"/>
    <property type="evidence" value="ECO:0007669"/>
    <property type="project" value="UniProtKB-KW"/>
</dbReference>
<keyword evidence="1" id="KW-0694">RNA-binding</keyword>
<evidence type="ECO:0000313" key="2">
    <source>
        <dbReference type="EMBL" id="SFM12353.1"/>
    </source>
</evidence>
<dbReference type="EMBL" id="FOTY01000016">
    <property type="protein sequence ID" value="SFM12353.1"/>
    <property type="molecule type" value="Genomic_DNA"/>
</dbReference>
<dbReference type="NCBIfam" id="TIGR02988">
    <property type="entry name" value="YaaA_near_RecF"/>
    <property type="match status" value="1"/>
</dbReference>
<dbReference type="InterPro" id="IPR014330">
    <property type="entry name" value="RNA-bd_S4-rel_YaaA"/>
</dbReference>
<organism evidence="2 3">
    <name type="scientific">Salibacterium qingdaonense</name>
    <dbReference type="NCBI Taxonomy" id="266892"/>
    <lineage>
        <taxon>Bacteria</taxon>
        <taxon>Bacillati</taxon>
        <taxon>Bacillota</taxon>
        <taxon>Bacilli</taxon>
        <taxon>Bacillales</taxon>
        <taxon>Bacillaceae</taxon>
    </lineage>
</organism>
<keyword evidence="3" id="KW-1185">Reference proteome</keyword>
<dbReference type="PROSITE" id="PS50889">
    <property type="entry name" value="S4"/>
    <property type="match status" value="1"/>
</dbReference>
<dbReference type="AlphaFoldDB" id="A0A1I4NAU8"/>
<dbReference type="OrthoDB" id="9811532at2"/>
<dbReference type="Pfam" id="PF13275">
    <property type="entry name" value="S4_2"/>
    <property type="match status" value="1"/>
</dbReference>
<gene>
    <name evidence="2" type="ORF">SAMN04488054_11637</name>
</gene>